<evidence type="ECO:0000313" key="3">
    <source>
        <dbReference type="Proteomes" id="UP000838412"/>
    </source>
</evidence>
<name>A0A8K0EVC6_BRALA</name>
<organism evidence="2 3">
    <name type="scientific">Branchiostoma lanceolatum</name>
    <name type="common">Common lancelet</name>
    <name type="synonym">Amphioxus lanceolatum</name>
    <dbReference type="NCBI Taxonomy" id="7740"/>
    <lineage>
        <taxon>Eukaryota</taxon>
        <taxon>Metazoa</taxon>
        <taxon>Chordata</taxon>
        <taxon>Cephalochordata</taxon>
        <taxon>Leptocardii</taxon>
        <taxon>Amphioxiformes</taxon>
        <taxon>Branchiostomatidae</taxon>
        <taxon>Branchiostoma</taxon>
    </lineage>
</organism>
<dbReference type="EMBL" id="OV696689">
    <property type="protein sequence ID" value="CAH1264061.1"/>
    <property type="molecule type" value="Genomic_DNA"/>
</dbReference>
<evidence type="ECO:0000313" key="2">
    <source>
        <dbReference type="EMBL" id="CAH1264061.1"/>
    </source>
</evidence>
<feature type="region of interest" description="Disordered" evidence="1">
    <location>
        <begin position="1"/>
        <end position="26"/>
    </location>
</feature>
<keyword evidence="3" id="KW-1185">Reference proteome</keyword>
<accession>A0A8K0EVC6</accession>
<dbReference type="Proteomes" id="UP000838412">
    <property type="component" value="Chromosome 4"/>
</dbReference>
<dbReference type="OrthoDB" id="10187151at2759"/>
<protein>
    <submittedName>
        <fullName evidence="2">Hypp2837 protein</fullName>
    </submittedName>
</protein>
<feature type="compositionally biased region" description="Basic and acidic residues" evidence="1">
    <location>
        <begin position="1"/>
        <end position="11"/>
    </location>
</feature>
<proteinExistence type="predicted"/>
<gene>
    <name evidence="2" type="primary">Hypp2837</name>
    <name evidence="2" type="ORF">BLAG_LOCUS18555</name>
</gene>
<dbReference type="AlphaFoldDB" id="A0A8K0EVC6"/>
<sequence length="228" mass="25560">MLNELQRRDQEIVTLTNPPSVERPDVTDNTFKKEVLEAIHNLQKHTVEIDDKLDTLVQSKKKRKIQPNTLPTYHPTTPSAAKQQPARALFQPSPITENQVPRTNCNDWLIGAPWRQVSVPAAVIDQVYAEENFGRIKALLVAVFTTEEIVNNNTIGSEVLGKLDQNKLCAIRGEVSIIIQNTLPPSNPMENPRQAPFTIKVHSIINARCRRIRYGKGEKKSGESGTSP</sequence>
<evidence type="ECO:0000256" key="1">
    <source>
        <dbReference type="SAM" id="MobiDB-lite"/>
    </source>
</evidence>
<reference evidence="2" key="1">
    <citation type="submission" date="2022-01" db="EMBL/GenBank/DDBJ databases">
        <authorList>
            <person name="Braso-Vives M."/>
        </authorList>
    </citation>
    <scope>NUCLEOTIDE SEQUENCE</scope>
</reference>